<evidence type="ECO:0000256" key="4">
    <source>
        <dbReference type="ARBA" id="ARBA00023125"/>
    </source>
</evidence>
<gene>
    <name evidence="7" type="ORF">MACJ_000534</name>
</gene>
<keyword evidence="4 5" id="KW-0238">DNA-binding</keyword>
<dbReference type="PRINTS" id="PR01657">
    <property type="entry name" value="MCMFAMILY"/>
</dbReference>
<dbReference type="InterPro" id="IPR033762">
    <property type="entry name" value="MCM_OB"/>
</dbReference>
<dbReference type="EMBL" id="CP056065">
    <property type="protein sequence ID" value="UKJ88091.2"/>
    <property type="molecule type" value="Genomic_DNA"/>
</dbReference>
<name>A0A976M6I1_THEOR</name>
<organism evidence="7 8">
    <name type="scientific">Theileria orientalis</name>
    <dbReference type="NCBI Taxonomy" id="68886"/>
    <lineage>
        <taxon>Eukaryota</taxon>
        <taxon>Sar</taxon>
        <taxon>Alveolata</taxon>
        <taxon>Apicomplexa</taxon>
        <taxon>Aconoidasida</taxon>
        <taxon>Piroplasmida</taxon>
        <taxon>Theileriidae</taxon>
        <taxon>Theileria</taxon>
    </lineage>
</organism>
<dbReference type="GO" id="GO:0016787">
    <property type="term" value="F:hydrolase activity"/>
    <property type="evidence" value="ECO:0007669"/>
    <property type="project" value="UniProtKB-KW"/>
</dbReference>
<dbReference type="Pfam" id="PF00493">
    <property type="entry name" value="MCM"/>
    <property type="match status" value="1"/>
</dbReference>
<dbReference type="SUPFAM" id="SSF50249">
    <property type="entry name" value="Nucleic acid-binding proteins"/>
    <property type="match status" value="1"/>
</dbReference>
<comment type="similarity">
    <text evidence="5">Belongs to the MCM family.</text>
</comment>
<dbReference type="GO" id="GO:0000727">
    <property type="term" value="P:double-strand break repair via break-induced replication"/>
    <property type="evidence" value="ECO:0007669"/>
    <property type="project" value="TreeGrafter"/>
</dbReference>
<evidence type="ECO:0000256" key="1">
    <source>
        <dbReference type="ARBA" id="ARBA00012551"/>
    </source>
</evidence>
<dbReference type="GO" id="GO:0005634">
    <property type="term" value="C:nucleus"/>
    <property type="evidence" value="ECO:0007669"/>
    <property type="project" value="TreeGrafter"/>
</dbReference>
<evidence type="ECO:0000259" key="6">
    <source>
        <dbReference type="PROSITE" id="PS50051"/>
    </source>
</evidence>
<dbReference type="GO" id="GO:0043138">
    <property type="term" value="F:3'-5' DNA helicase activity"/>
    <property type="evidence" value="ECO:0007669"/>
    <property type="project" value="TreeGrafter"/>
</dbReference>
<dbReference type="GO" id="GO:0042555">
    <property type="term" value="C:MCM complex"/>
    <property type="evidence" value="ECO:0007669"/>
    <property type="project" value="TreeGrafter"/>
</dbReference>
<evidence type="ECO:0000313" key="8">
    <source>
        <dbReference type="Proteomes" id="UP000244803"/>
    </source>
</evidence>
<dbReference type="Gene3D" id="3.40.50.300">
    <property type="entry name" value="P-loop containing nucleotide triphosphate hydrolases"/>
    <property type="match status" value="1"/>
</dbReference>
<dbReference type="SMART" id="SM00350">
    <property type="entry name" value="MCM"/>
    <property type="match status" value="1"/>
</dbReference>
<dbReference type="PROSITE" id="PS00847">
    <property type="entry name" value="MCM_1"/>
    <property type="match status" value="1"/>
</dbReference>
<dbReference type="Gene3D" id="2.40.50.140">
    <property type="entry name" value="Nucleic acid-binding proteins"/>
    <property type="match status" value="1"/>
</dbReference>
<dbReference type="GO" id="GO:0005524">
    <property type="term" value="F:ATP binding"/>
    <property type="evidence" value="ECO:0007669"/>
    <property type="project" value="UniProtKB-KW"/>
</dbReference>
<dbReference type="InterPro" id="IPR031327">
    <property type="entry name" value="MCM"/>
</dbReference>
<accession>A0A976M6I1</accession>
<keyword evidence="7" id="KW-0378">Hydrolase</keyword>
<reference evidence="7" key="1">
    <citation type="submission" date="2022-07" db="EMBL/GenBank/DDBJ databases">
        <title>Evaluation of T. orientalis genome assembly methods using nanopore sequencing and analysis of variation between genomes.</title>
        <authorList>
            <person name="Yam J."/>
            <person name="Micallef M.L."/>
            <person name="Liu M."/>
            <person name="Djordjevic S.P."/>
            <person name="Bogema D.R."/>
            <person name="Jenkins C."/>
        </authorList>
    </citation>
    <scope>NUCLEOTIDE SEQUENCE</scope>
    <source>
        <strain evidence="7">Fish Creek</strain>
    </source>
</reference>
<keyword evidence="3 5" id="KW-0067">ATP-binding</keyword>
<evidence type="ECO:0000256" key="3">
    <source>
        <dbReference type="ARBA" id="ARBA00022840"/>
    </source>
</evidence>
<sequence length="770" mass="87151">MLGLQEGRVYNTSFSRGINEEYLKLPNNLPSLDSVYTYFSTFLNAYSSSSLQQGKLKRTLLENLKNNNYLLELKLDDLFQFQNVVDTTTEREEDSMTKQLREANNEEPNNLNQNKLPSFYAQELVKVLTERPLIYLSTIERVCYDVCKLHLNSYNAHEENDNFNYIQINLLNTFCKPTKIRKLLSNKQERFVVVPGIIIQANRTQHKMRVCTVQCRFCGHKMKLEVPLWISKPNIPRTCRYSSAIKSMGNQNTEQQLGCLSAQNPYVIVVNECQFVDVQSLKIQELAEDVPTGDMPRHLQLNVTRYLCDKVIPGDRIYAHGVLTNYSNTINSSQTGLNNSYLHVLGIQKQNISESYEFDIDETNDLVLLASQPDIHDQIFKSIAPSLYGLEDVKKACACALFGGTRKEIGNGTKLRGDINVLILGDPSVAKSQVLKFVDYIAPISVYTSGKGSSAAGLTAAVVRDSMGVFSLEGGAMVLADGGVVCVDEFDKMRPDDAVAIHEAMEQQTISISKAGITTVLNTRCSVIAAANPLLGSYNNYQDNSEQHDFKTTILSRFDLIFMLKDAEDVNHDKTLCKHILSLHNQNKKTITGPISATKLRRFIQYSKQVVNPMLSSEAKDSLRNYYVQKRKEYREDKRSNIKKIPITLRQLESLVRISESLARMELSPIATEKHVQMALQLFTASTGESMKMVLNVESLSTEDQKKVKTCEELILMRLKKGQRMTRRFLLSDLQKQSMQLQYAQQAISVLIKKGVLQERGDLSLRRVTN</sequence>
<dbReference type="GO" id="GO:0003697">
    <property type="term" value="F:single-stranded DNA binding"/>
    <property type="evidence" value="ECO:0007669"/>
    <property type="project" value="TreeGrafter"/>
</dbReference>
<dbReference type="AlphaFoldDB" id="A0A976M6I1"/>
<keyword evidence="2 5" id="KW-0547">Nucleotide-binding</keyword>
<dbReference type="SUPFAM" id="SSF52540">
    <property type="entry name" value="P-loop containing nucleoside triphosphate hydrolases"/>
    <property type="match status" value="1"/>
</dbReference>
<dbReference type="Gene3D" id="2.20.28.10">
    <property type="match status" value="1"/>
</dbReference>
<feature type="domain" description="MCM C-terminal AAA(+) ATPase" evidence="6">
    <location>
        <begin position="375"/>
        <end position="580"/>
    </location>
</feature>
<proteinExistence type="inferred from homology"/>
<dbReference type="EC" id="3.6.4.12" evidence="1"/>
<dbReference type="PANTHER" id="PTHR11630">
    <property type="entry name" value="DNA REPLICATION LICENSING FACTOR MCM FAMILY MEMBER"/>
    <property type="match status" value="1"/>
</dbReference>
<dbReference type="PROSITE" id="PS50051">
    <property type="entry name" value="MCM_2"/>
    <property type="match status" value="1"/>
</dbReference>
<dbReference type="Pfam" id="PF17855">
    <property type="entry name" value="MCM_lid"/>
    <property type="match status" value="1"/>
</dbReference>
<dbReference type="GO" id="GO:0017116">
    <property type="term" value="F:single-stranded DNA helicase activity"/>
    <property type="evidence" value="ECO:0007669"/>
    <property type="project" value="TreeGrafter"/>
</dbReference>
<dbReference type="InterPro" id="IPR027417">
    <property type="entry name" value="P-loop_NTPase"/>
</dbReference>
<dbReference type="GO" id="GO:0006270">
    <property type="term" value="P:DNA replication initiation"/>
    <property type="evidence" value="ECO:0007669"/>
    <property type="project" value="TreeGrafter"/>
</dbReference>
<dbReference type="OrthoDB" id="10036721at2759"/>
<dbReference type="InterPro" id="IPR001208">
    <property type="entry name" value="MCM_dom"/>
</dbReference>
<dbReference type="InterPro" id="IPR041562">
    <property type="entry name" value="MCM_lid"/>
</dbReference>
<dbReference type="InterPro" id="IPR012340">
    <property type="entry name" value="NA-bd_OB-fold"/>
</dbReference>
<evidence type="ECO:0000313" key="7">
    <source>
        <dbReference type="EMBL" id="UKJ88091.2"/>
    </source>
</evidence>
<protein>
    <recommendedName>
        <fullName evidence="1">DNA helicase</fullName>
        <ecNumber evidence="1">3.6.4.12</ecNumber>
    </recommendedName>
</protein>
<dbReference type="Pfam" id="PF17207">
    <property type="entry name" value="MCM_OB"/>
    <property type="match status" value="1"/>
</dbReference>
<dbReference type="Proteomes" id="UP000244803">
    <property type="component" value="Chromosome 1"/>
</dbReference>
<dbReference type="PANTHER" id="PTHR11630:SF42">
    <property type="entry name" value="DNA REPLICATION LICENSING FACTOR MCM5"/>
    <property type="match status" value="1"/>
</dbReference>
<evidence type="ECO:0000256" key="5">
    <source>
        <dbReference type="RuleBase" id="RU004070"/>
    </source>
</evidence>
<dbReference type="FunFam" id="3.40.50.300:FF:000501">
    <property type="entry name" value="DNA replication licensing factor MCM7"/>
    <property type="match status" value="1"/>
</dbReference>
<dbReference type="InterPro" id="IPR018525">
    <property type="entry name" value="MCM_CS"/>
</dbReference>
<evidence type="ECO:0000256" key="2">
    <source>
        <dbReference type="ARBA" id="ARBA00022741"/>
    </source>
</evidence>